<feature type="compositionally biased region" description="Basic and acidic residues" evidence="1">
    <location>
        <begin position="318"/>
        <end position="329"/>
    </location>
</feature>
<feature type="compositionally biased region" description="Low complexity" evidence="1">
    <location>
        <begin position="83"/>
        <end position="120"/>
    </location>
</feature>
<feature type="compositionally biased region" description="Polar residues" evidence="1">
    <location>
        <begin position="256"/>
        <end position="267"/>
    </location>
</feature>
<evidence type="ECO:0000313" key="3">
    <source>
        <dbReference type="Proteomes" id="UP000038830"/>
    </source>
</evidence>
<dbReference type="Pfam" id="PF10846">
    <property type="entry name" value="DUF2722"/>
    <property type="match status" value="1"/>
</dbReference>
<dbReference type="EMBL" id="CDQK01000004">
    <property type="protein sequence ID" value="CEP23407.1"/>
    <property type="molecule type" value="Genomic_DNA"/>
</dbReference>
<gene>
    <name evidence="2" type="ORF">BN1211_3988</name>
</gene>
<protein>
    <submittedName>
        <fullName evidence="2">Uncharacterized protein</fullName>
    </submittedName>
</protein>
<dbReference type="Proteomes" id="UP000038830">
    <property type="component" value="Unassembled WGS sequence"/>
</dbReference>
<dbReference type="AlphaFoldDB" id="A0A0H5C6C9"/>
<feature type="region of interest" description="Disordered" evidence="1">
    <location>
        <begin position="83"/>
        <end position="156"/>
    </location>
</feature>
<sequence>MQLDEKLAEVIGLSPGAECPLSEKALIELIRLQREKEITKQQYYRLEILGRSTELLNKCLHVNMPPNLIPTVFSGEAPAEVQQEQQRQAQAQAQAQAHAQARAQVQAHQQHIQLSPHPLAHQPPPQIQQLQSPQGQAYQQFPQPLQQQQQQQQQQHNIYMVPQRQQQLQQQQQQQTQYATHLGPPVKFQRPHSPAKIGAAAVAQLERSRFPPSPIHKRTLSTPITFGPQLTKTPIPQISVTSSPTAPRPAAPQQSMMRTMSSIQFINENPGRKRRRTSDTSKENVDEEGEATEEEEEEGTDEPKSAPPVGRKIRHVRARSDNFVFDKKTTNHSTINHQSSKPTVKEMAKRIEEKNSAEEPKKGFNVEPEKKPKTPSSGPNFANDILSSA</sequence>
<evidence type="ECO:0000313" key="2">
    <source>
        <dbReference type="EMBL" id="CEP23407.1"/>
    </source>
</evidence>
<feature type="compositionally biased region" description="Polar residues" evidence="1">
    <location>
        <begin position="220"/>
        <end position="240"/>
    </location>
</feature>
<organism evidence="2 3">
    <name type="scientific">Cyberlindnera jadinii (strain ATCC 18201 / CBS 1600 / BCRC 20928 / JCM 3617 / NBRC 0987 / NRRL Y-1542)</name>
    <name type="common">Torula yeast</name>
    <name type="synonym">Candida utilis</name>
    <dbReference type="NCBI Taxonomy" id="983966"/>
    <lineage>
        <taxon>Eukaryota</taxon>
        <taxon>Fungi</taxon>
        <taxon>Dikarya</taxon>
        <taxon>Ascomycota</taxon>
        <taxon>Saccharomycotina</taxon>
        <taxon>Saccharomycetes</taxon>
        <taxon>Phaffomycetales</taxon>
        <taxon>Phaffomycetaceae</taxon>
        <taxon>Cyberlindnera</taxon>
    </lineage>
</organism>
<feature type="compositionally biased region" description="Acidic residues" evidence="1">
    <location>
        <begin position="285"/>
        <end position="300"/>
    </location>
</feature>
<dbReference type="InterPro" id="IPR021216">
    <property type="entry name" value="DUF2722"/>
</dbReference>
<accession>A0A0H5C6C9</accession>
<name>A0A0H5C6C9_CYBJN</name>
<feature type="compositionally biased region" description="Basic and acidic residues" evidence="1">
    <location>
        <begin position="343"/>
        <end position="372"/>
    </location>
</feature>
<evidence type="ECO:0000256" key="1">
    <source>
        <dbReference type="SAM" id="MobiDB-lite"/>
    </source>
</evidence>
<feature type="compositionally biased region" description="Polar residues" evidence="1">
    <location>
        <begin position="331"/>
        <end position="342"/>
    </location>
</feature>
<feature type="compositionally biased region" description="Low complexity" evidence="1">
    <location>
        <begin position="127"/>
        <end position="155"/>
    </location>
</feature>
<proteinExistence type="predicted"/>
<feature type="region of interest" description="Disordered" evidence="1">
    <location>
        <begin position="211"/>
        <end position="389"/>
    </location>
</feature>
<reference evidence="3" key="1">
    <citation type="journal article" date="2015" name="J. Biotechnol.">
        <title>The structure of the Cyberlindnera jadinii genome and its relation to Candida utilis analyzed by the occurrence of single nucleotide polymorphisms.</title>
        <authorList>
            <person name="Rupp O."/>
            <person name="Brinkrolf K."/>
            <person name="Buerth C."/>
            <person name="Kunigo M."/>
            <person name="Schneider J."/>
            <person name="Jaenicke S."/>
            <person name="Goesmann A."/>
            <person name="Puehler A."/>
            <person name="Jaeger K.-E."/>
            <person name="Ernst J.F."/>
        </authorList>
    </citation>
    <scope>NUCLEOTIDE SEQUENCE [LARGE SCALE GENOMIC DNA]</scope>
    <source>
        <strain evidence="3">ATCC 18201 / CBS 1600 / BCRC 20928 / JCM 3617 / NBRC 0987 / NRRL Y-1542</strain>
    </source>
</reference>
<feature type="compositionally biased region" description="Polar residues" evidence="1">
    <location>
        <begin position="374"/>
        <end position="389"/>
    </location>
</feature>